<sequence length="286" mass="33321">MRDYKGLKDVDVKLILLSGSSITVDNIEIIPYTIEEIKNYGYSNYMQGLQLLSLTVEDFLDSVKDVEKRMILEVEKQNLRAFDFYSKLAGEDFKNILLVALSVLLRTDDIRFLDDNVLAIDFMKMGILYEDKYGMVHVDNEKLENISEDQLKLIHRENFDSIVEVIKMQNYLMKVSEKEDDEFKNPADEATRLLAEQIKKNRERVKAKKKLQNDDDEDDIDISDIISAVCSKSNSINKLNVWDFTLYQVYDEYARLELIDSYDFSIRAMMAGAEKVDLKHWSSKIT</sequence>
<accession>A0A7S6RB19</accession>
<dbReference type="Proteomes" id="UP000594029">
    <property type="component" value="Segment"/>
</dbReference>
<evidence type="ECO:0000313" key="2">
    <source>
        <dbReference type="Proteomes" id="UP000594029"/>
    </source>
</evidence>
<proteinExistence type="predicted"/>
<protein>
    <submittedName>
        <fullName evidence="1">Putative tail assembly chaperone</fullName>
    </submittedName>
</protein>
<reference evidence="1 2" key="1">
    <citation type="submission" date="2020-10" db="EMBL/GenBank/DDBJ databases">
        <authorList>
            <person name="Kazantseva O.A."/>
            <person name="Piligrimova E.G."/>
            <person name="Shadrin A.M."/>
        </authorList>
    </citation>
    <scope>NUCLEOTIDE SEQUENCE [LARGE SCALE GENOMIC DNA]</scope>
</reference>
<organism evidence="1 2">
    <name type="scientific">Bacillus phage Kirov</name>
    <dbReference type="NCBI Taxonomy" id="2783539"/>
    <lineage>
        <taxon>Viruses</taxon>
        <taxon>Duplodnaviria</taxon>
        <taxon>Heunggongvirae</taxon>
        <taxon>Uroviricota</taxon>
        <taxon>Caudoviricetes</taxon>
        <taxon>Andregratiavirinae</taxon>
        <taxon>Kirovvirus</taxon>
        <taxon>Kirovvirus kirov</taxon>
    </lineage>
</organism>
<keyword evidence="2" id="KW-1185">Reference proteome</keyword>
<gene>
    <name evidence="1" type="ORF">Kirov_42</name>
</gene>
<dbReference type="EMBL" id="MW084976">
    <property type="protein sequence ID" value="QOV08241.1"/>
    <property type="molecule type" value="Genomic_DNA"/>
</dbReference>
<name>A0A7S6RB19_9CAUD</name>
<evidence type="ECO:0000313" key="1">
    <source>
        <dbReference type="EMBL" id="QOV08241.1"/>
    </source>
</evidence>